<dbReference type="HOGENOM" id="CLU_106726_4_0_11"/>
<dbReference type="InterPro" id="IPR041657">
    <property type="entry name" value="HTH_17"/>
</dbReference>
<dbReference type="EMBL" id="CP004353">
    <property type="protein sequence ID" value="AHI23944.1"/>
    <property type="molecule type" value="Genomic_DNA"/>
</dbReference>
<dbReference type="Gene3D" id="1.10.10.10">
    <property type="entry name" value="Winged helix-like DNA-binding domain superfamily/Winged helix DNA-binding domain"/>
    <property type="match status" value="1"/>
</dbReference>
<dbReference type="KEGG" id="cvt:B843_12840"/>
<evidence type="ECO:0000313" key="3">
    <source>
        <dbReference type="Proteomes" id="UP000019222"/>
    </source>
</evidence>
<protein>
    <recommendedName>
        <fullName evidence="1">Helix-turn-helix domain-containing protein</fullName>
    </recommendedName>
</protein>
<proteinExistence type="predicted"/>
<evidence type="ECO:0000259" key="1">
    <source>
        <dbReference type="Pfam" id="PF12728"/>
    </source>
</evidence>
<accession>W5Y4Y0</accession>
<evidence type="ECO:0000313" key="2">
    <source>
        <dbReference type="EMBL" id="AHI23944.1"/>
    </source>
</evidence>
<reference evidence="2 3" key="1">
    <citation type="submission" date="2013-02" db="EMBL/GenBank/DDBJ databases">
        <title>The complete genome sequence of Corynebacterium vitaeruminis DSM 20294.</title>
        <authorList>
            <person name="Ruckert C."/>
            <person name="Albersmeier A."/>
            <person name="Kalinowski J."/>
        </authorList>
    </citation>
    <scope>NUCLEOTIDE SEQUENCE [LARGE SCALE GENOMIC DNA]</scope>
    <source>
        <strain evidence="3">ATCC 10234</strain>
    </source>
</reference>
<dbReference type="InterPro" id="IPR009061">
    <property type="entry name" value="DNA-bd_dom_put_sf"/>
</dbReference>
<dbReference type="RefSeq" id="WP_025253916.1">
    <property type="nucleotide sequence ID" value="NZ_CP004353.1"/>
</dbReference>
<gene>
    <name evidence="2" type="ORF">B843_12840</name>
</gene>
<dbReference type="GO" id="GO:0003677">
    <property type="term" value="F:DNA binding"/>
    <property type="evidence" value="ECO:0007669"/>
    <property type="project" value="InterPro"/>
</dbReference>
<sequence>MSTLPQDSLRLSEEDQILVREFAEQLEGGSPSFTANGGMRVPQELNAVFATVLKAICDGRAISISTMPPRITTTTAASLLGVSRPTVMKYIRNGRLSATMVGSHHRLDTKEVLRLLEEKKEEQRQAVFDLMYLEQGSSEQA</sequence>
<organism evidence="2 3">
    <name type="scientific">Corynebacterium vitaeruminis DSM 20294</name>
    <dbReference type="NCBI Taxonomy" id="1224164"/>
    <lineage>
        <taxon>Bacteria</taxon>
        <taxon>Bacillati</taxon>
        <taxon>Actinomycetota</taxon>
        <taxon>Actinomycetes</taxon>
        <taxon>Mycobacteriales</taxon>
        <taxon>Corynebacteriaceae</taxon>
        <taxon>Corynebacterium</taxon>
    </lineage>
</organism>
<name>W5Y4Y0_9CORY</name>
<dbReference type="InterPro" id="IPR036388">
    <property type="entry name" value="WH-like_DNA-bd_sf"/>
</dbReference>
<dbReference type="Pfam" id="PF12728">
    <property type="entry name" value="HTH_17"/>
    <property type="match status" value="1"/>
</dbReference>
<dbReference type="STRING" id="1224164.B843_12840"/>
<keyword evidence="3" id="KW-1185">Reference proteome</keyword>
<dbReference type="AlphaFoldDB" id="W5Y4Y0"/>
<dbReference type="eggNOG" id="COG3311">
    <property type="taxonomic scope" value="Bacteria"/>
</dbReference>
<dbReference type="NCBIfam" id="TIGR01764">
    <property type="entry name" value="excise"/>
    <property type="match status" value="1"/>
</dbReference>
<feature type="domain" description="Helix-turn-helix" evidence="1">
    <location>
        <begin position="72"/>
        <end position="119"/>
    </location>
</feature>
<dbReference type="PATRIC" id="fig|1224164.3.peg.2592"/>
<dbReference type="SUPFAM" id="SSF46955">
    <property type="entry name" value="Putative DNA-binding domain"/>
    <property type="match status" value="1"/>
</dbReference>
<dbReference type="InterPro" id="IPR010093">
    <property type="entry name" value="SinI_DNA-bd"/>
</dbReference>
<dbReference type="Proteomes" id="UP000019222">
    <property type="component" value="Chromosome"/>
</dbReference>